<feature type="region of interest" description="Disordered" evidence="5">
    <location>
        <begin position="586"/>
        <end position="635"/>
    </location>
</feature>
<dbReference type="InterPro" id="IPR007891">
    <property type="entry name" value="CHASE3"/>
</dbReference>
<evidence type="ECO:0000256" key="6">
    <source>
        <dbReference type="SAM" id="Phobius"/>
    </source>
</evidence>
<dbReference type="InterPro" id="IPR051310">
    <property type="entry name" value="MCP_chemotaxis"/>
</dbReference>
<evidence type="ECO:0000256" key="4">
    <source>
        <dbReference type="SAM" id="Coils"/>
    </source>
</evidence>
<dbReference type="GO" id="GO:0004888">
    <property type="term" value="F:transmembrane signaling receptor activity"/>
    <property type="evidence" value="ECO:0007669"/>
    <property type="project" value="InterPro"/>
</dbReference>
<keyword evidence="6" id="KW-0472">Membrane</keyword>
<dbReference type="GO" id="GO:0005886">
    <property type="term" value="C:plasma membrane"/>
    <property type="evidence" value="ECO:0007669"/>
    <property type="project" value="TreeGrafter"/>
</dbReference>
<evidence type="ECO:0000313" key="8">
    <source>
        <dbReference type="EMBL" id="KTT99973.1"/>
    </source>
</evidence>
<dbReference type="PANTHER" id="PTHR43531">
    <property type="entry name" value="PROTEIN ICFG"/>
    <property type="match status" value="1"/>
</dbReference>
<name>A0A147IWU0_9SPHN</name>
<dbReference type="Pfam" id="PF00672">
    <property type="entry name" value="HAMP"/>
    <property type="match status" value="1"/>
</dbReference>
<evidence type="ECO:0000256" key="1">
    <source>
        <dbReference type="ARBA" id="ARBA00022500"/>
    </source>
</evidence>
<feature type="transmembrane region" description="Helical" evidence="6">
    <location>
        <begin position="191"/>
        <end position="211"/>
    </location>
</feature>
<dbReference type="AlphaFoldDB" id="A0A147IWU0"/>
<keyword evidence="1" id="KW-0145">Chemotaxis</keyword>
<evidence type="ECO:0000313" key="9">
    <source>
        <dbReference type="Proteomes" id="UP000073923"/>
    </source>
</evidence>
<feature type="coiled-coil region" evidence="4">
    <location>
        <begin position="531"/>
        <end position="558"/>
    </location>
</feature>
<dbReference type="Pfam" id="PF05227">
    <property type="entry name" value="CHASE3"/>
    <property type="match status" value="1"/>
</dbReference>
<accession>A0A147IWU0</accession>
<dbReference type="Proteomes" id="UP000073923">
    <property type="component" value="Unassembled WGS sequence"/>
</dbReference>
<keyword evidence="6" id="KW-1133">Transmembrane helix</keyword>
<sequence>MLGSFNHLSMPKKLTLCLGAIIAITVGVDGVILSNAGQVRATTEINEHTYQVIATADGIVSSMVNQEAGYRGYLVSGNDQFLAPYHKGWTDFAHAWGEVRSLTSDNPVQQGRLDEIKRLAESWHNDVAEKAIRLMAHPETREAGRALESSGVGKQAMDQLRQRVDEMIATEKGLLAQRQAAQRQSFSSITLAIWIGMAASVLAAIGIGVLMTRTIARPIARLTQALARLAEPLATDRRDEIGRMQGSVGAVEGAFDQISTVLTAVSKGDTGIGMNQRFGGLTDQLSANLDALRTSFEGMAKIAEEIAGGNLNVQPQALSDKDKLGRALVSMVDRLRGVVGDATQAAHNVASGSHELSSSSEQVSQGATEQAAAAEEASAAMEQMAANIKQNADNATQTEKIARQSSQDAEQSGAAVQKAVIAMRTIAEKIGIVQEIARQTDLLALNAAVEAARAGEHGRGFAVVAAEVRKLAERSQSAAAEISGMSSDTVSAATQAGEMLTKLVPDIRRTAELVAEISAACREQDIGAVQINEAIQQLDKVTQQNATASEQISSTSEELASQATELQESIAYFQIDGVGRAAIRHTASRPAQARSKQLARRAGSVAEQQARAHGFALDLSSGGPDGEDAAFGRAA</sequence>
<dbReference type="InterPro" id="IPR004090">
    <property type="entry name" value="Chemotax_Me-accpt_rcpt"/>
</dbReference>
<dbReference type="OrthoDB" id="9814362at2"/>
<protein>
    <recommendedName>
        <fullName evidence="7">Methyl-accepting transducer domain-containing protein</fullName>
    </recommendedName>
</protein>
<feature type="region of interest" description="Disordered" evidence="5">
    <location>
        <begin position="349"/>
        <end position="381"/>
    </location>
</feature>
<evidence type="ECO:0000259" key="7">
    <source>
        <dbReference type="PROSITE" id="PS50111"/>
    </source>
</evidence>
<gene>
    <name evidence="8" type="ORF">NS355_05535</name>
</gene>
<dbReference type="Pfam" id="PF00015">
    <property type="entry name" value="MCPsignal"/>
    <property type="match status" value="1"/>
</dbReference>
<dbReference type="PATRIC" id="fig|172044.3.peg.827"/>
<comment type="similarity">
    <text evidence="2">Belongs to the methyl-accepting chemotaxis (MCP) protein family.</text>
</comment>
<dbReference type="PRINTS" id="PR00260">
    <property type="entry name" value="CHEMTRNSDUCR"/>
</dbReference>
<dbReference type="RefSeq" id="WP_084787564.1">
    <property type="nucleotide sequence ID" value="NZ_LDTF01000019.1"/>
</dbReference>
<reference evidence="8 9" key="1">
    <citation type="journal article" date="2016" name="Front. Microbiol.">
        <title>Genomic Resource of Rice Seed Associated Bacteria.</title>
        <authorList>
            <person name="Midha S."/>
            <person name="Bansal K."/>
            <person name="Sharma S."/>
            <person name="Kumar N."/>
            <person name="Patil P.P."/>
            <person name="Chaudhry V."/>
            <person name="Patil P.B."/>
        </authorList>
    </citation>
    <scope>NUCLEOTIDE SEQUENCE [LARGE SCALE GENOMIC DNA]</scope>
    <source>
        <strain evidence="8 9">NS355</strain>
    </source>
</reference>
<evidence type="ECO:0000256" key="2">
    <source>
        <dbReference type="ARBA" id="ARBA00029447"/>
    </source>
</evidence>
<evidence type="ECO:0000256" key="5">
    <source>
        <dbReference type="SAM" id="MobiDB-lite"/>
    </source>
</evidence>
<dbReference type="GO" id="GO:0006935">
    <property type="term" value="P:chemotaxis"/>
    <property type="evidence" value="ECO:0007669"/>
    <property type="project" value="UniProtKB-KW"/>
</dbReference>
<dbReference type="SMART" id="SM00283">
    <property type="entry name" value="MA"/>
    <property type="match status" value="1"/>
</dbReference>
<dbReference type="SUPFAM" id="SSF58104">
    <property type="entry name" value="Methyl-accepting chemotaxis protein (MCP) signaling domain"/>
    <property type="match status" value="1"/>
</dbReference>
<keyword evidence="6" id="KW-0812">Transmembrane</keyword>
<dbReference type="InterPro" id="IPR004089">
    <property type="entry name" value="MCPsignal_dom"/>
</dbReference>
<dbReference type="PROSITE" id="PS50111">
    <property type="entry name" value="CHEMOTAXIS_TRANSDUC_2"/>
    <property type="match status" value="1"/>
</dbReference>
<feature type="domain" description="Methyl-accepting transducer" evidence="7">
    <location>
        <begin position="345"/>
        <end position="560"/>
    </location>
</feature>
<dbReference type="EMBL" id="LDTF01000019">
    <property type="protein sequence ID" value="KTT99973.1"/>
    <property type="molecule type" value="Genomic_DNA"/>
</dbReference>
<proteinExistence type="inferred from homology"/>
<dbReference type="CDD" id="cd19410">
    <property type="entry name" value="HK9-like_sensor"/>
    <property type="match status" value="1"/>
</dbReference>
<dbReference type="InterPro" id="IPR003660">
    <property type="entry name" value="HAMP_dom"/>
</dbReference>
<organism evidence="8 9">
    <name type="scientific">Sphingomonas yabuuchiae</name>
    <dbReference type="NCBI Taxonomy" id="172044"/>
    <lineage>
        <taxon>Bacteria</taxon>
        <taxon>Pseudomonadati</taxon>
        <taxon>Pseudomonadota</taxon>
        <taxon>Alphaproteobacteria</taxon>
        <taxon>Sphingomonadales</taxon>
        <taxon>Sphingomonadaceae</taxon>
        <taxon>Sphingomonas</taxon>
    </lineage>
</organism>
<dbReference type="Gene3D" id="6.10.340.10">
    <property type="match status" value="1"/>
</dbReference>
<dbReference type="GO" id="GO:0007165">
    <property type="term" value="P:signal transduction"/>
    <property type="evidence" value="ECO:0007669"/>
    <property type="project" value="UniProtKB-KW"/>
</dbReference>
<keyword evidence="3" id="KW-0807">Transducer</keyword>
<dbReference type="PANTHER" id="PTHR43531:SF11">
    <property type="entry name" value="METHYL-ACCEPTING CHEMOTAXIS PROTEIN 3"/>
    <property type="match status" value="1"/>
</dbReference>
<comment type="caution">
    <text evidence="8">The sequence shown here is derived from an EMBL/GenBank/DDBJ whole genome shotgun (WGS) entry which is preliminary data.</text>
</comment>
<dbReference type="Gene3D" id="1.10.287.950">
    <property type="entry name" value="Methyl-accepting chemotaxis protein"/>
    <property type="match status" value="1"/>
</dbReference>
<evidence type="ECO:0000256" key="3">
    <source>
        <dbReference type="PROSITE-ProRule" id="PRU00284"/>
    </source>
</evidence>
<keyword evidence="4" id="KW-0175">Coiled coil</keyword>